<feature type="transmembrane region" description="Helical" evidence="1">
    <location>
        <begin position="140"/>
        <end position="159"/>
    </location>
</feature>
<protein>
    <submittedName>
        <fullName evidence="2">Actin cortical patch SUR7/pH-response regulator pali</fullName>
    </submittedName>
</protein>
<feature type="transmembrane region" description="Helical" evidence="1">
    <location>
        <begin position="200"/>
        <end position="221"/>
    </location>
</feature>
<keyword evidence="1" id="KW-0812">Transmembrane</keyword>
<accession>A0AAD6CUZ1</accession>
<dbReference type="Pfam" id="PF06687">
    <property type="entry name" value="SUR7"/>
    <property type="match status" value="1"/>
</dbReference>
<dbReference type="AlphaFoldDB" id="A0AAD6CUZ1"/>
<sequence>MAHAYLHPILRVFGSAVALIILIICLFAGSTPGILSDAEIFRVELTSLPSEDVPNFINVYLMSYCVGHQRQYIDGSTNETFTQTNMSDCSTRSVSFHFTPFEAIEEALGTSVGPDWPGWSAALGDDDFDELKTASRTMTIFFILGTTLVIMSMGIRVTAHHFRRRFASYRIPDSKASILPGHPDYSIRGNLNTPPSYLELATLVLSTVFLLIASIITSAVAMKYITLIRQSDDADVSARHNNTFLGMAWSTTLIQALLTIHKVAALVRYESHGSRYDSDGYCLTRDTGNKGAFTRME</sequence>
<name>A0AAD6CUZ1_9EURO</name>
<evidence type="ECO:0000256" key="1">
    <source>
        <dbReference type="SAM" id="Phobius"/>
    </source>
</evidence>
<feature type="transmembrane region" description="Helical" evidence="1">
    <location>
        <begin position="12"/>
        <end position="35"/>
    </location>
</feature>
<proteinExistence type="predicted"/>
<dbReference type="PANTHER" id="PTHR28019:SF7">
    <property type="entry name" value="SUR7 PROTEIN"/>
    <property type="match status" value="1"/>
</dbReference>
<dbReference type="GO" id="GO:0005886">
    <property type="term" value="C:plasma membrane"/>
    <property type="evidence" value="ECO:0007669"/>
    <property type="project" value="InterPro"/>
</dbReference>
<dbReference type="InterPro" id="IPR009571">
    <property type="entry name" value="SUR7/Rim9-like_fungi"/>
</dbReference>
<keyword evidence="1" id="KW-1133">Transmembrane helix</keyword>
<reference evidence="2 3" key="1">
    <citation type="journal article" date="2023" name="IMA Fungus">
        <title>Comparative genomic study of the Penicillium genus elucidates a diverse pangenome and 15 lateral gene transfer events.</title>
        <authorList>
            <person name="Petersen C."/>
            <person name="Sorensen T."/>
            <person name="Nielsen M.R."/>
            <person name="Sondergaard T.E."/>
            <person name="Sorensen J.L."/>
            <person name="Fitzpatrick D.A."/>
            <person name="Frisvad J.C."/>
            <person name="Nielsen K.L."/>
        </authorList>
    </citation>
    <scope>NUCLEOTIDE SEQUENCE [LARGE SCALE GENOMIC DNA]</scope>
    <source>
        <strain evidence="2 3">IBT 35679</strain>
    </source>
</reference>
<dbReference type="EMBL" id="JAQIZZ010000006">
    <property type="protein sequence ID" value="KAJ5538417.1"/>
    <property type="molecule type" value="Genomic_DNA"/>
</dbReference>
<comment type="caution">
    <text evidence="2">The sequence shown here is derived from an EMBL/GenBank/DDBJ whole genome shotgun (WGS) entry which is preliminary data.</text>
</comment>
<keyword evidence="1" id="KW-0472">Membrane</keyword>
<organism evidence="2 3">
    <name type="scientific">Penicillium frequentans</name>
    <dbReference type="NCBI Taxonomy" id="3151616"/>
    <lineage>
        <taxon>Eukaryota</taxon>
        <taxon>Fungi</taxon>
        <taxon>Dikarya</taxon>
        <taxon>Ascomycota</taxon>
        <taxon>Pezizomycotina</taxon>
        <taxon>Eurotiomycetes</taxon>
        <taxon>Eurotiomycetidae</taxon>
        <taxon>Eurotiales</taxon>
        <taxon>Aspergillaceae</taxon>
        <taxon>Penicillium</taxon>
    </lineage>
</organism>
<evidence type="ECO:0000313" key="2">
    <source>
        <dbReference type="EMBL" id="KAJ5538417.1"/>
    </source>
</evidence>
<dbReference type="GO" id="GO:0051285">
    <property type="term" value="C:cell cortex of cell tip"/>
    <property type="evidence" value="ECO:0007669"/>
    <property type="project" value="TreeGrafter"/>
</dbReference>
<dbReference type="PANTHER" id="PTHR28019">
    <property type="entry name" value="CELL MEMBRANE PROTEIN YLR413W-RELATED"/>
    <property type="match status" value="1"/>
</dbReference>
<dbReference type="Proteomes" id="UP001220324">
    <property type="component" value="Unassembled WGS sequence"/>
</dbReference>
<evidence type="ECO:0000313" key="3">
    <source>
        <dbReference type="Proteomes" id="UP001220324"/>
    </source>
</evidence>
<dbReference type="GO" id="GO:0031505">
    <property type="term" value="P:fungal-type cell wall organization"/>
    <property type="evidence" value="ECO:0007669"/>
    <property type="project" value="TreeGrafter"/>
</dbReference>
<dbReference type="InterPro" id="IPR052413">
    <property type="entry name" value="SUR7_domain"/>
</dbReference>
<keyword evidence="3" id="KW-1185">Reference proteome</keyword>
<gene>
    <name evidence="2" type="ORF">N7494_007896</name>
</gene>